<comment type="caution">
    <text evidence="1">The sequence shown here is derived from an EMBL/GenBank/DDBJ whole genome shotgun (WGS) entry which is preliminary data.</text>
</comment>
<dbReference type="OrthoDB" id="7678486at2"/>
<organism evidence="1 2">
    <name type="scientific">Nitrobacter winogradskyi</name>
    <name type="common">Nitrobacter agilis</name>
    <dbReference type="NCBI Taxonomy" id="913"/>
    <lineage>
        <taxon>Bacteria</taxon>
        <taxon>Pseudomonadati</taxon>
        <taxon>Pseudomonadota</taxon>
        <taxon>Alphaproteobacteria</taxon>
        <taxon>Hyphomicrobiales</taxon>
        <taxon>Nitrobacteraceae</taxon>
        <taxon>Nitrobacter</taxon>
    </lineage>
</organism>
<name>A0A4Y3WH22_NITWI</name>
<dbReference type="Proteomes" id="UP000318825">
    <property type="component" value="Unassembled WGS sequence"/>
</dbReference>
<reference evidence="1 2" key="1">
    <citation type="submission" date="2019-06" db="EMBL/GenBank/DDBJ databases">
        <title>Whole genome shotgun sequence of Nitrobacter winogradskyi NBRC 14297.</title>
        <authorList>
            <person name="Hosoyama A."/>
            <person name="Uohara A."/>
            <person name="Ohji S."/>
            <person name="Ichikawa N."/>
        </authorList>
    </citation>
    <scope>NUCLEOTIDE SEQUENCE [LARGE SCALE GENOMIC DNA]</scope>
    <source>
        <strain evidence="1 2">NBRC 14297</strain>
    </source>
</reference>
<evidence type="ECO:0000313" key="1">
    <source>
        <dbReference type="EMBL" id="GEC16566.1"/>
    </source>
</evidence>
<gene>
    <name evidence="1" type="ORF">NWI01_24580</name>
</gene>
<accession>A0A4Y3WH22</accession>
<proteinExistence type="predicted"/>
<evidence type="ECO:0000313" key="2">
    <source>
        <dbReference type="Proteomes" id="UP000318825"/>
    </source>
</evidence>
<sequence length="238" mass="25330">MLDVADTTDVGERGAVRRLGCFPWRRFLLGRFPSRLVSIVAVCCVTAALPAQSQSLGDRFKGMFGIKSQPEQTAPVPGDTASAPDYLTCPSVAIRSGASTYSVGESGKPATGADVRYQATIRDTARECDYNSETQQISIKVGIRGRVIVGPAGAPPTVEVPLRVAVVEDGITPKTVATNAYTITVSLSGNGGGIYSFVSDDLSYPAPQGAAADRYVFYVGFDPQALKPEPRSNHRRQR</sequence>
<dbReference type="EMBL" id="BJNF01000070">
    <property type="protein sequence ID" value="GEC16566.1"/>
    <property type="molecule type" value="Genomic_DNA"/>
</dbReference>
<dbReference type="AlphaFoldDB" id="A0A4Y3WH22"/>
<dbReference type="RefSeq" id="WP_141384183.1">
    <property type="nucleotide sequence ID" value="NZ_BJNF01000070.1"/>
</dbReference>
<protein>
    <submittedName>
        <fullName evidence="1">Uncharacterized protein</fullName>
    </submittedName>
</protein>